<evidence type="ECO:0000256" key="3">
    <source>
        <dbReference type="ARBA" id="ARBA00022516"/>
    </source>
</evidence>
<dbReference type="GO" id="GO:0005506">
    <property type="term" value="F:iron ion binding"/>
    <property type="evidence" value="ECO:0007669"/>
    <property type="project" value="TreeGrafter"/>
</dbReference>
<evidence type="ECO:0000256" key="5">
    <source>
        <dbReference type="ARBA" id="ARBA00022723"/>
    </source>
</evidence>
<accession>A0AAV6ULB5</accession>
<evidence type="ECO:0000256" key="1">
    <source>
        <dbReference type="ARBA" id="ARBA00004141"/>
    </source>
</evidence>
<dbReference type="InterPro" id="IPR005804">
    <property type="entry name" value="FA_desaturase_dom"/>
</dbReference>
<keyword evidence="12 13" id="KW-0275">Fatty acid biosynthesis</keyword>
<keyword evidence="6" id="KW-0276">Fatty acid metabolism</keyword>
<keyword evidence="18" id="KW-1185">Reference proteome</keyword>
<feature type="transmembrane region" description="Helical" evidence="15">
    <location>
        <begin position="38"/>
        <end position="58"/>
    </location>
</feature>
<reference evidence="17 18" key="1">
    <citation type="journal article" date="2022" name="Nat. Ecol. Evol.">
        <title>A masculinizing supergene underlies an exaggerated male reproductive morph in a spider.</title>
        <authorList>
            <person name="Hendrickx F."/>
            <person name="De Corte Z."/>
            <person name="Sonet G."/>
            <person name="Van Belleghem S.M."/>
            <person name="Kostlbacher S."/>
            <person name="Vangestel C."/>
        </authorList>
    </citation>
    <scope>NUCLEOTIDE SEQUENCE [LARGE SCALE GENOMIC DNA]</scope>
    <source>
        <strain evidence="17">W744_W776</strain>
    </source>
</reference>
<evidence type="ECO:0000256" key="8">
    <source>
        <dbReference type="ARBA" id="ARBA00023002"/>
    </source>
</evidence>
<evidence type="ECO:0000259" key="16">
    <source>
        <dbReference type="Pfam" id="PF00487"/>
    </source>
</evidence>
<dbReference type="PRINTS" id="PR00075">
    <property type="entry name" value="FACDDSATRASE"/>
</dbReference>
<keyword evidence="4 13" id="KW-0812">Transmembrane</keyword>
<evidence type="ECO:0000256" key="11">
    <source>
        <dbReference type="ARBA" id="ARBA00023136"/>
    </source>
</evidence>
<keyword evidence="3 13" id="KW-0444">Lipid biosynthesis</keyword>
<evidence type="ECO:0000256" key="6">
    <source>
        <dbReference type="ARBA" id="ARBA00022832"/>
    </source>
</evidence>
<evidence type="ECO:0000256" key="14">
    <source>
        <dbReference type="SAM" id="MobiDB-lite"/>
    </source>
</evidence>
<feature type="transmembrane region" description="Helical" evidence="15">
    <location>
        <begin position="70"/>
        <end position="91"/>
    </location>
</feature>
<dbReference type="InterPro" id="IPR001522">
    <property type="entry name" value="FADS-1_CS"/>
</dbReference>
<comment type="subcellular location">
    <subcellularLocation>
        <location evidence="1">Membrane</location>
        <topology evidence="1">Multi-pass membrane protein</topology>
    </subcellularLocation>
</comment>
<evidence type="ECO:0000256" key="4">
    <source>
        <dbReference type="ARBA" id="ARBA00022692"/>
    </source>
</evidence>
<comment type="cofactor">
    <cofactor evidence="13">
        <name>Fe(2+)</name>
        <dbReference type="ChEBI" id="CHEBI:29033"/>
    </cofactor>
</comment>
<proteinExistence type="inferred from homology"/>
<protein>
    <recommendedName>
        <fullName evidence="16">Fatty acid desaturase domain-containing protein</fullName>
    </recommendedName>
</protein>
<comment type="similarity">
    <text evidence="2 13">Belongs to the fatty acid desaturase type 1 family.</text>
</comment>
<evidence type="ECO:0000313" key="18">
    <source>
        <dbReference type="Proteomes" id="UP000827092"/>
    </source>
</evidence>
<dbReference type="PROSITE" id="PS00476">
    <property type="entry name" value="FATTY_ACID_DESATUR_1"/>
    <property type="match status" value="1"/>
</dbReference>
<organism evidence="17 18">
    <name type="scientific">Oedothorax gibbosus</name>
    <dbReference type="NCBI Taxonomy" id="931172"/>
    <lineage>
        <taxon>Eukaryota</taxon>
        <taxon>Metazoa</taxon>
        <taxon>Ecdysozoa</taxon>
        <taxon>Arthropoda</taxon>
        <taxon>Chelicerata</taxon>
        <taxon>Arachnida</taxon>
        <taxon>Araneae</taxon>
        <taxon>Araneomorphae</taxon>
        <taxon>Entelegynae</taxon>
        <taxon>Araneoidea</taxon>
        <taxon>Linyphiidae</taxon>
        <taxon>Erigoninae</taxon>
        <taxon>Oedothorax</taxon>
    </lineage>
</organism>
<gene>
    <name evidence="17" type="ORF">JTE90_005358</name>
</gene>
<keyword evidence="7 15" id="KW-1133">Transmembrane helix</keyword>
<evidence type="ECO:0000256" key="9">
    <source>
        <dbReference type="ARBA" id="ARBA00023004"/>
    </source>
</evidence>
<dbReference type="Proteomes" id="UP000827092">
    <property type="component" value="Unassembled WGS sequence"/>
</dbReference>
<keyword evidence="11 15" id="KW-0472">Membrane</keyword>
<dbReference type="EMBL" id="JAFNEN010000376">
    <property type="protein sequence ID" value="KAG8184340.1"/>
    <property type="molecule type" value="Genomic_DNA"/>
</dbReference>
<dbReference type="GO" id="GO:0006636">
    <property type="term" value="P:unsaturated fatty acid biosynthetic process"/>
    <property type="evidence" value="ECO:0007669"/>
    <property type="project" value="TreeGrafter"/>
</dbReference>
<feature type="domain" description="Fatty acid desaturase" evidence="16">
    <location>
        <begin position="66"/>
        <end position="274"/>
    </location>
</feature>
<dbReference type="GO" id="GO:0004768">
    <property type="term" value="F:stearoyl-CoA 9-desaturase activity"/>
    <property type="evidence" value="ECO:0007669"/>
    <property type="project" value="TreeGrafter"/>
</dbReference>
<evidence type="ECO:0000256" key="15">
    <source>
        <dbReference type="SAM" id="Phobius"/>
    </source>
</evidence>
<evidence type="ECO:0000256" key="10">
    <source>
        <dbReference type="ARBA" id="ARBA00023098"/>
    </source>
</evidence>
<evidence type="ECO:0000256" key="12">
    <source>
        <dbReference type="ARBA" id="ARBA00023160"/>
    </source>
</evidence>
<keyword evidence="10" id="KW-0443">Lipid metabolism</keyword>
<feature type="region of interest" description="Disordered" evidence="14">
    <location>
        <begin position="462"/>
        <end position="483"/>
    </location>
</feature>
<comment type="caution">
    <text evidence="17">The sequence shown here is derived from an EMBL/GenBank/DDBJ whole genome shotgun (WGS) entry which is preliminary data.</text>
</comment>
<evidence type="ECO:0000256" key="13">
    <source>
        <dbReference type="RuleBase" id="RU000581"/>
    </source>
</evidence>
<dbReference type="InterPro" id="IPR015876">
    <property type="entry name" value="Acyl-CoA_DS"/>
</dbReference>
<keyword evidence="5" id="KW-0479">Metal-binding</keyword>
<sequence length="483" mass="53607">MATDSSSTTDKVDEEVIDPCDFAPEAAPEKTPAPPMKIVWRNVILFAYLHMAALWGAYLMFTSSMWQTNIFAIFLYIISGVGVTAGAHRLWAHKSYKARLPLRVFLAFIYTIAFENDIYEWARDHRVHHKYSETDADPHNATRGFFFSHIGWLLCRKHPEVIRKGKAIDTSDLLADPVVRFHKKFYLPLVLLCCFILPTIIPMYLWGETFSNALFVPTLLRFCFTLNQTWLVNSAAHMFGHRPYDKTINPRQNALVVLGAVGEGFHNYHHTFPYDYAASEYGIKYNLTTMFIDVMAWLGQAYDRKTASKGMIKARKLRTGENGVGQEQDVIVDAVQNGVLETSKMVQNGVDAVQNGVMETSKMVQNGVDAVQNGVLETSKMVLNGVSALSKAVQDSVNDIQKTLDVSDQDNVLETSKIVLNGVSDALSKAVRNGVNDILKATGATEDVDAPSSVHKRQNVVAQNGGGQTSSSVVQCGSGLKEE</sequence>
<feature type="transmembrane region" description="Helical" evidence="15">
    <location>
        <begin position="185"/>
        <end position="207"/>
    </location>
</feature>
<name>A0AAV6ULB5_9ARAC</name>
<evidence type="ECO:0000256" key="7">
    <source>
        <dbReference type="ARBA" id="ARBA00022989"/>
    </source>
</evidence>
<dbReference type="PANTHER" id="PTHR11351">
    <property type="entry name" value="ACYL-COA DESATURASE"/>
    <property type="match status" value="1"/>
</dbReference>
<dbReference type="GO" id="GO:0005789">
    <property type="term" value="C:endoplasmic reticulum membrane"/>
    <property type="evidence" value="ECO:0007669"/>
    <property type="project" value="TreeGrafter"/>
</dbReference>
<dbReference type="PANTHER" id="PTHR11351:SF31">
    <property type="entry name" value="DESATURASE 1, ISOFORM A-RELATED"/>
    <property type="match status" value="1"/>
</dbReference>
<evidence type="ECO:0000256" key="2">
    <source>
        <dbReference type="ARBA" id="ARBA00009295"/>
    </source>
</evidence>
<evidence type="ECO:0000313" key="17">
    <source>
        <dbReference type="EMBL" id="KAG8184340.1"/>
    </source>
</evidence>
<dbReference type="AlphaFoldDB" id="A0AAV6ULB5"/>
<comment type="domain">
    <text evidence="13">The histidine box domains are involved in binding the catalytic metal ions.</text>
</comment>
<dbReference type="CDD" id="cd03505">
    <property type="entry name" value="Delta9-FADS-like"/>
    <property type="match status" value="1"/>
</dbReference>
<keyword evidence="9" id="KW-0408">Iron</keyword>
<dbReference type="Pfam" id="PF00487">
    <property type="entry name" value="FA_desaturase"/>
    <property type="match status" value="1"/>
</dbReference>
<keyword evidence="8 13" id="KW-0560">Oxidoreductase</keyword>